<name>A0A9Q0LR83_ANAIG</name>
<evidence type="ECO:0000256" key="1">
    <source>
        <dbReference type="SAM" id="MobiDB-lite"/>
    </source>
</evidence>
<proteinExistence type="predicted"/>
<gene>
    <name evidence="2" type="ORF">M0811_00556</name>
</gene>
<organism evidence="2 3">
    <name type="scientific">Anaeramoeba ignava</name>
    <name type="common">Anaerobic marine amoeba</name>
    <dbReference type="NCBI Taxonomy" id="1746090"/>
    <lineage>
        <taxon>Eukaryota</taxon>
        <taxon>Metamonada</taxon>
        <taxon>Anaeramoebidae</taxon>
        <taxon>Anaeramoeba</taxon>
    </lineage>
</organism>
<sequence length="1773" mass="210739">MLKGIHKYWLRMAKTRTMIILRNLVFQASNPDDTNVIFVRELCEYYFKEVFSPNFDSWLKSLPGNEDPKSVILLTYSPPFEKGFDKYFKKDTSDIVKLTSFGTSLDFEQKLLSISNTHLKKSKFTLVIQIEAAAQKFVMEQFRHTKHIIERNFRLENQKEYKALIVFMVHIPTNDKLNNFKICFENKWEIFHLDDLDPPHNFDISYYFHPKRTLIDIVNDLSKQLVPINENDDKKHKKRHRNSNTDQDNKMDFFSQILRASFMDISVAYSNFNQQIQHFNTISQNPKLRNLIYSKLKTLVETAPSQNTLYHWKLAIENLEKETKSIGETFESSSSLCFRQISSQLSQITNVLLRQLDQFNNTESYLNPIYESIWITICEKFNPSHTIPTILRTSIQSCKFPFSFYILSLFKSFSEDPLLDMKFKEFSKQKDPEVYSMWINDFLSDLVLLNFSDSQFKIFSETNLQNFEFISSKRNKEEDSEITFRNLYDYYSENSGNLSKMIVLFENWNLRKIDTISLTDKFITQLLSLIEKKLNKIINDPKSNKFQNWIINFRKTEETIKEVLKNYPESEQIYQFINLQLLSFTAEYFYLPYKNQIKSKKDFFQNIQRFKEEIMNKDQKFEFFMLNLKSYASYISKQPFYEILREFSTRKNIFLEMKIDFSSGKSTKKSTKKSNKQTQIVKCPKKSRYILFKDVEKARTCPICKSTIKKNKSHFISLKNEEIKDLKEKNNTFINQFNIFLHNYMKIIINYFTISRKDSIENQSNWSEFVDFLLLLLSKEEEGNVFEDLKFISIKEILLNSFLFNTFENPNLFKDVQNKFKPNFHQSLFPNILYFYHEVLSTNNKYQNKKELEVNSLITFSKEAISKFSDIKKMVEISHFISQFPENFLEKAYSVIEQSQIMKSWIIFSFLQIYKKIGINYLLQILKKNKEQNKLLIDTFSDKNETLFNEKHFNLQKKIFLISFIDRPNEITKSTIKKGKKTNKSKTQKDLETINQFKSNIITNYLQVIVDNKTDFPNKEVSELIKSNSSIENLFKILQKQLLLDNNFGSKTQTIMILQILEYVYLKKWEPFYSILLLSDSIQKKGTKSKLGNILNKNEFWPGIESSIHQEVIGEITKFQISHAYTIRELNPISLCLCRIILFSCLLTRLITSNSSIVSLFIPENKLKNINLDDEKIHFKEIIQNRIDEEFEIISTQLNISKEYAIYYVRLFFYRLKMENEERKLDFDFMKKQKGKERQRQKEIQKENRDNFEKIISILQNEYHSKIMNTLKEIKEKENKILESLIPLEVLPNKLDLSFDNTNNQFNDFRNQIQFPLVNIYLNHQEEFSIFTSFPGFLFFSNQIISLNINKDKPIGFHYLYQSLKTQPNINSDILSKSFEDFQVIWNYMSNKISKRFFTNSFTDVIFPEITEEKVDIGKQKDVINFIYGIIRYIIRFNNTIIDEIFQEKKEEIQFNDILLNFPLPEDLSKNIENISSVFHLDYSEIYFFISKNKINLSNVEIFEKFLESKISSFSSTLTKIDADSLDPSLDPFQNRNIKKSLKLLNKIIVQEKIPKQKWIQISEELKANSGFSRMLHFIEIFISSFVSMQNSSNKSNEDQNKKESKSKSKSKKSKTNQDKIINEQVMKFSRNVLKLSDIIQDFSYVYSCSSTFTSQVLIKNVSDIYHKLDKVINDPLKLKSTKFYEKITNRQKSKLKSFITKVNKIILLKGWKRLILDLKDNKDENQKLKKVLIKKLSKYKGTKKTRSQINEYFPQKILLKHIYEAYQYCKQL</sequence>
<evidence type="ECO:0000313" key="3">
    <source>
        <dbReference type="Proteomes" id="UP001149090"/>
    </source>
</evidence>
<feature type="compositionally biased region" description="Basic and acidic residues" evidence="1">
    <location>
        <begin position="1596"/>
        <end position="1607"/>
    </location>
</feature>
<accession>A0A9Q0LR83</accession>
<keyword evidence="3" id="KW-1185">Reference proteome</keyword>
<reference evidence="2" key="1">
    <citation type="submission" date="2022-10" db="EMBL/GenBank/DDBJ databases">
        <title>Novel sulphate-reducing endosymbionts in the free-living metamonad Anaeramoeba.</title>
        <authorList>
            <person name="Jerlstrom-Hultqvist J."/>
            <person name="Cepicka I."/>
            <person name="Gallot-Lavallee L."/>
            <person name="Salas-Leiva D."/>
            <person name="Curtis B.A."/>
            <person name="Zahonova K."/>
            <person name="Pipaliya S."/>
            <person name="Dacks J."/>
            <person name="Roger A.J."/>
        </authorList>
    </citation>
    <scope>NUCLEOTIDE SEQUENCE</scope>
    <source>
        <strain evidence="2">BMAN</strain>
    </source>
</reference>
<comment type="caution">
    <text evidence="2">The sequence shown here is derived from an EMBL/GenBank/DDBJ whole genome shotgun (WGS) entry which is preliminary data.</text>
</comment>
<protein>
    <submittedName>
        <fullName evidence="2">Uncharacterized protein</fullName>
    </submittedName>
</protein>
<feature type="region of interest" description="Disordered" evidence="1">
    <location>
        <begin position="1592"/>
        <end position="1617"/>
    </location>
</feature>
<dbReference type="Proteomes" id="UP001149090">
    <property type="component" value="Unassembled WGS sequence"/>
</dbReference>
<evidence type="ECO:0000313" key="2">
    <source>
        <dbReference type="EMBL" id="KAJ5077236.1"/>
    </source>
</evidence>
<dbReference type="EMBL" id="JAPDFW010000059">
    <property type="protein sequence ID" value="KAJ5077236.1"/>
    <property type="molecule type" value="Genomic_DNA"/>
</dbReference>